<keyword evidence="3" id="KW-1185">Reference proteome</keyword>
<reference evidence="2 3" key="1">
    <citation type="submission" date="2023-07" db="EMBL/GenBank/DDBJ databases">
        <title>Genomic Encyclopedia of Type Strains, Phase IV (KMG-IV): sequencing the most valuable type-strain genomes for metagenomic binning, comparative biology and taxonomic classification.</title>
        <authorList>
            <person name="Goeker M."/>
        </authorList>
    </citation>
    <scope>NUCLEOTIDE SEQUENCE [LARGE SCALE GENOMIC DNA]</scope>
    <source>
        <strain evidence="2 3">T98</strain>
    </source>
</reference>
<gene>
    <name evidence="2" type="ORF">J2Z22_001608</name>
</gene>
<dbReference type="GO" id="GO:0016874">
    <property type="term" value="F:ligase activity"/>
    <property type="evidence" value="ECO:0007669"/>
    <property type="project" value="UniProtKB-KW"/>
</dbReference>
<keyword evidence="2" id="KW-0436">Ligase</keyword>
<proteinExistence type="predicted"/>
<protein>
    <submittedName>
        <fullName evidence="2">O-antigen ligase</fullName>
    </submittedName>
</protein>
<accession>A0ABU3H5K3</accession>
<comment type="caution">
    <text evidence="2">The sequence shown here is derived from an EMBL/GenBank/DDBJ whole genome shotgun (WGS) entry which is preliminary data.</text>
</comment>
<sequence length="82" mass="9187">MDLHLEESLGQPLREMAVLVAQSLGIYLVLPMLVAVIILRVLRVRGQAFRFFLALSAIVGIFLFLQFGVDQFGLKIQQSISQ</sequence>
<keyword evidence="1" id="KW-0472">Membrane</keyword>
<evidence type="ECO:0000313" key="3">
    <source>
        <dbReference type="Proteomes" id="UP001248709"/>
    </source>
</evidence>
<dbReference type="Proteomes" id="UP001248709">
    <property type="component" value="Unassembled WGS sequence"/>
</dbReference>
<evidence type="ECO:0000256" key="1">
    <source>
        <dbReference type="SAM" id="Phobius"/>
    </source>
</evidence>
<organism evidence="2 3">
    <name type="scientific">Paenibacillus forsythiae</name>
    <dbReference type="NCBI Taxonomy" id="365616"/>
    <lineage>
        <taxon>Bacteria</taxon>
        <taxon>Bacillati</taxon>
        <taxon>Bacillota</taxon>
        <taxon>Bacilli</taxon>
        <taxon>Bacillales</taxon>
        <taxon>Paenibacillaceae</taxon>
        <taxon>Paenibacillus</taxon>
    </lineage>
</organism>
<name>A0ABU3H5K3_9BACL</name>
<dbReference type="EMBL" id="JAUSUY010000005">
    <property type="protein sequence ID" value="MDT3426088.1"/>
    <property type="molecule type" value="Genomic_DNA"/>
</dbReference>
<keyword evidence="1" id="KW-0812">Transmembrane</keyword>
<feature type="transmembrane region" description="Helical" evidence="1">
    <location>
        <begin position="20"/>
        <end position="39"/>
    </location>
</feature>
<feature type="transmembrane region" description="Helical" evidence="1">
    <location>
        <begin position="51"/>
        <end position="69"/>
    </location>
</feature>
<evidence type="ECO:0000313" key="2">
    <source>
        <dbReference type="EMBL" id="MDT3426088.1"/>
    </source>
</evidence>
<dbReference type="RefSeq" id="WP_025697707.1">
    <property type="nucleotide sequence ID" value="NZ_JAUSUY010000005.1"/>
</dbReference>
<keyword evidence="1" id="KW-1133">Transmembrane helix</keyword>